<sequence>MLHHMHLPVVMLWRVEQPGMLLACASQCTTPTPPRLPCNQMARPLEPLSCSTGERLGQKRILRLCLSERLVIPLGPLSEARNEYWLFWDGRYILECSGKRSWTP</sequence>
<proteinExistence type="predicted"/>
<name>A0AAD7S8L0_9TELE</name>
<comment type="caution">
    <text evidence="1">The sequence shown here is derived from an EMBL/GenBank/DDBJ whole genome shotgun (WGS) entry which is preliminary data.</text>
</comment>
<accession>A0AAD7S8L0</accession>
<gene>
    <name evidence="1" type="ORF">AAFF_G00433060</name>
</gene>
<dbReference type="EMBL" id="JAINUG010000094">
    <property type="protein sequence ID" value="KAJ8397959.1"/>
    <property type="molecule type" value="Genomic_DNA"/>
</dbReference>
<dbReference type="AlphaFoldDB" id="A0AAD7S8L0"/>
<keyword evidence="2" id="KW-1185">Reference proteome</keyword>
<evidence type="ECO:0000313" key="2">
    <source>
        <dbReference type="Proteomes" id="UP001221898"/>
    </source>
</evidence>
<protein>
    <submittedName>
        <fullName evidence="1">Uncharacterized protein</fullName>
    </submittedName>
</protein>
<organism evidence="1 2">
    <name type="scientific">Aldrovandia affinis</name>
    <dbReference type="NCBI Taxonomy" id="143900"/>
    <lineage>
        <taxon>Eukaryota</taxon>
        <taxon>Metazoa</taxon>
        <taxon>Chordata</taxon>
        <taxon>Craniata</taxon>
        <taxon>Vertebrata</taxon>
        <taxon>Euteleostomi</taxon>
        <taxon>Actinopterygii</taxon>
        <taxon>Neopterygii</taxon>
        <taxon>Teleostei</taxon>
        <taxon>Notacanthiformes</taxon>
        <taxon>Halosauridae</taxon>
        <taxon>Aldrovandia</taxon>
    </lineage>
</organism>
<evidence type="ECO:0000313" key="1">
    <source>
        <dbReference type="EMBL" id="KAJ8397959.1"/>
    </source>
</evidence>
<dbReference type="Proteomes" id="UP001221898">
    <property type="component" value="Unassembled WGS sequence"/>
</dbReference>
<reference evidence="1" key="1">
    <citation type="journal article" date="2023" name="Science">
        <title>Genome structures resolve the early diversification of teleost fishes.</title>
        <authorList>
            <person name="Parey E."/>
            <person name="Louis A."/>
            <person name="Montfort J."/>
            <person name="Bouchez O."/>
            <person name="Roques C."/>
            <person name="Iampietro C."/>
            <person name="Lluch J."/>
            <person name="Castinel A."/>
            <person name="Donnadieu C."/>
            <person name="Desvignes T."/>
            <person name="Floi Bucao C."/>
            <person name="Jouanno E."/>
            <person name="Wen M."/>
            <person name="Mejri S."/>
            <person name="Dirks R."/>
            <person name="Jansen H."/>
            <person name="Henkel C."/>
            <person name="Chen W.J."/>
            <person name="Zahm M."/>
            <person name="Cabau C."/>
            <person name="Klopp C."/>
            <person name="Thompson A.W."/>
            <person name="Robinson-Rechavi M."/>
            <person name="Braasch I."/>
            <person name="Lecointre G."/>
            <person name="Bobe J."/>
            <person name="Postlethwait J.H."/>
            <person name="Berthelot C."/>
            <person name="Roest Crollius H."/>
            <person name="Guiguen Y."/>
        </authorList>
    </citation>
    <scope>NUCLEOTIDE SEQUENCE</scope>
    <source>
        <strain evidence="1">NC1722</strain>
    </source>
</reference>